<dbReference type="InterPro" id="IPR028098">
    <property type="entry name" value="Glyco_trans_4-like_N"/>
</dbReference>
<dbReference type="SUPFAM" id="SSF53756">
    <property type="entry name" value="UDP-Glycosyltransferase/glycogen phosphorylase"/>
    <property type="match status" value="2"/>
</dbReference>
<dbReference type="EMBL" id="BAAAYX010000020">
    <property type="protein sequence ID" value="GAA3716485.1"/>
    <property type="molecule type" value="Genomic_DNA"/>
</dbReference>
<evidence type="ECO:0000259" key="4">
    <source>
        <dbReference type="Pfam" id="PF13579"/>
    </source>
</evidence>
<feature type="domain" description="Glycosyltransferase subfamily 4-like N-terminal" evidence="4">
    <location>
        <begin position="164"/>
        <end position="275"/>
    </location>
</feature>
<dbReference type="CDD" id="cd03801">
    <property type="entry name" value="GT4_PimA-like"/>
    <property type="match status" value="1"/>
</dbReference>
<dbReference type="Gene3D" id="3.40.50.2000">
    <property type="entry name" value="Glycogen Phosphorylase B"/>
    <property type="match status" value="3"/>
</dbReference>
<sequence length="869" mass="94891">MSSRPPRLAVIVANGITGDSRVQKIALSAAHDGWEVLLIGRSLTAKLQRSRIGEVKVVRVPVGNDMIRAENQRRKSGTGILQPGAAFPRGAEAWQATYESRGRMRSERVSRLGEVGGPLASAARLGLRGVSYLDRMSHRARSKAATWDLERLPDPTQPVGDWRHDQPNLVDLDLAFGPVIERFRPDVIHVNDITMLNTGAIAAARLRRRGHPVKWIYDAHEYVAGVDWPTARTMSAYPQLEREFIRRADAVVTVSPEIAEIIRDDHGLPATPLVVRNTPVREAVGRGTGVSVRAAAELTDETPLMVYSGYIHAERGLDTAIDALPLMPEVHLAIVADQNNALLAKLLRQANRVGVADRVHPVPYVAPQDVADYLASADLGIICSKKTINYELSLPTKLAEYLHAGLPVVVSDVKTLSAYVRQHKIGDVFEAGDPGSFVDAVRSVLSDRVAAKANITNDILDDLSWEHQTVGLLALYRSLSGLEPTPRPELGWDVSETVRPPRRPTASVGRDPSIGDDLPWRPLGNTRIKLGLGMANSAGQLAALAQAVTTADLNVSAEVLTRSSGHGFGYPSDVYVSSKALRTLNVQLDLVRRVLPRYTHYLCDAFTPVFGQLNGSSISGDLPALAKAGIKTGLLCHGSEIRDPDRHLERMPYSHFRQAPADVLQSLRKQAHDNAKIIDEVELPVFVTTPDLLADVPRATWIPLVVDVDAWNSDQPVLARSRPVVLHAPSKRWTKGTDLFLADLEEMDSRGLIELRVIEGVPWAEMRDEVKSADIVVDQVAIGSYGTLACEAMAAGRPVVAHLTDTVIAAFDGPPPLVNTDPTGVRATIERLLDDRPGTAEIGRQARDFARRVHDGRRSAEILLPFLQE</sequence>
<accession>A0ABP7EAF7</accession>
<dbReference type="Pfam" id="PF13579">
    <property type="entry name" value="Glyco_trans_4_4"/>
    <property type="match status" value="1"/>
</dbReference>
<evidence type="ECO:0000313" key="5">
    <source>
        <dbReference type="EMBL" id="GAA3716485.1"/>
    </source>
</evidence>
<comment type="caution">
    <text evidence="5">The sequence shown here is derived from an EMBL/GenBank/DDBJ whole genome shotgun (WGS) entry which is preliminary data.</text>
</comment>
<name>A0ABP7EAF7_9ACTN</name>
<evidence type="ECO:0000256" key="3">
    <source>
        <dbReference type="SAM" id="MobiDB-lite"/>
    </source>
</evidence>
<dbReference type="Proteomes" id="UP001500051">
    <property type="component" value="Unassembled WGS sequence"/>
</dbReference>
<dbReference type="Pfam" id="PF13692">
    <property type="entry name" value="Glyco_trans_1_4"/>
    <property type="match status" value="1"/>
</dbReference>
<dbReference type="InterPro" id="IPR050194">
    <property type="entry name" value="Glycosyltransferase_grp1"/>
</dbReference>
<keyword evidence="6" id="KW-1185">Reference proteome</keyword>
<evidence type="ECO:0000256" key="1">
    <source>
        <dbReference type="ARBA" id="ARBA00022676"/>
    </source>
</evidence>
<keyword evidence="2" id="KW-0808">Transferase</keyword>
<evidence type="ECO:0000313" key="6">
    <source>
        <dbReference type="Proteomes" id="UP001500051"/>
    </source>
</evidence>
<protein>
    <recommendedName>
        <fullName evidence="4">Glycosyltransferase subfamily 4-like N-terminal domain-containing protein</fullName>
    </recommendedName>
</protein>
<feature type="region of interest" description="Disordered" evidence="3">
    <location>
        <begin position="490"/>
        <end position="516"/>
    </location>
</feature>
<dbReference type="PANTHER" id="PTHR45947">
    <property type="entry name" value="SULFOQUINOVOSYL TRANSFERASE SQD2"/>
    <property type="match status" value="1"/>
</dbReference>
<evidence type="ECO:0000256" key="2">
    <source>
        <dbReference type="ARBA" id="ARBA00022679"/>
    </source>
</evidence>
<organism evidence="5 6">
    <name type="scientific">Microlunatus aurantiacus</name>
    <dbReference type="NCBI Taxonomy" id="446786"/>
    <lineage>
        <taxon>Bacteria</taxon>
        <taxon>Bacillati</taxon>
        <taxon>Actinomycetota</taxon>
        <taxon>Actinomycetes</taxon>
        <taxon>Propionibacteriales</taxon>
        <taxon>Propionibacteriaceae</taxon>
        <taxon>Microlunatus</taxon>
    </lineage>
</organism>
<reference evidence="6" key="1">
    <citation type="journal article" date="2019" name="Int. J. Syst. Evol. Microbiol.">
        <title>The Global Catalogue of Microorganisms (GCM) 10K type strain sequencing project: providing services to taxonomists for standard genome sequencing and annotation.</title>
        <authorList>
            <consortium name="The Broad Institute Genomics Platform"/>
            <consortium name="The Broad Institute Genome Sequencing Center for Infectious Disease"/>
            <person name="Wu L."/>
            <person name="Ma J."/>
        </authorList>
    </citation>
    <scope>NUCLEOTIDE SEQUENCE [LARGE SCALE GENOMIC DNA]</scope>
    <source>
        <strain evidence="6">JCM 16548</strain>
    </source>
</reference>
<gene>
    <name evidence="5" type="ORF">GCM10022204_40320</name>
</gene>
<proteinExistence type="predicted"/>
<keyword evidence="1" id="KW-0328">Glycosyltransferase</keyword>
<dbReference type="PANTHER" id="PTHR45947:SF3">
    <property type="entry name" value="SULFOQUINOVOSYL TRANSFERASE SQD2"/>
    <property type="match status" value="1"/>
</dbReference>